<evidence type="ECO:0000313" key="4">
    <source>
        <dbReference type="Proteomes" id="UP000739538"/>
    </source>
</evidence>
<dbReference type="InterPro" id="IPR023393">
    <property type="entry name" value="START-like_dom_sf"/>
</dbReference>
<evidence type="ECO:0000313" key="3">
    <source>
        <dbReference type="EMBL" id="MCA9758718.1"/>
    </source>
</evidence>
<organism evidence="3 4">
    <name type="scientific">Eiseniibacteriota bacterium</name>
    <dbReference type="NCBI Taxonomy" id="2212470"/>
    <lineage>
        <taxon>Bacteria</taxon>
        <taxon>Candidatus Eiseniibacteriota</taxon>
    </lineage>
</organism>
<dbReference type="InterPro" id="IPR013538">
    <property type="entry name" value="ASHA1/2-like_C"/>
</dbReference>
<dbReference type="AlphaFoldDB" id="A0A956NJ32"/>
<name>A0A956NJ32_UNCEI</name>
<proteinExistence type="inferred from homology"/>
<evidence type="ECO:0000259" key="2">
    <source>
        <dbReference type="Pfam" id="PF08327"/>
    </source>
</evidence>
<comment type="caution">
    <text evidence="3">The sequence shown here is derived from an EMBL/GenBank/DDBJ whole genome shotgun (WGS) entry which is preliminary data.</text>
</comment>
<sequence length="109" mass="12374">MTDRIQARATHSFPFPAERVFDAWLDPETIRVWMRAALRQMGLPGDMQTVEVDARVGGGFVFSDLREAGEAKHWGTYLTLDRPHRIAFTWIVDESEEANPSTVTLSIEP</sequence>
<comment type="similarity">
    <text evidence="1">Belongs to the AHA1 family.</text>
</comment>
<dbReference type="EMBL" id="JAGQHS010000203">
    <property type="protein sequence ID" value="MCA9758718.1"/>
    <property type="molecule type" value="Genomic_DNA"/>
</dbReference>
<feature type="non-terminal residue" evidence="3">
    <location>
        <position position="109"/>
    </location>
</feature>
<dbReference type="Gene3D" id="3.30.530.20">
    <property type="match status" value="1"/>
</dbReference>
<protein>
    <submittedName>
        <fullName evidence="3">SRPBCC domain-containing protein</fullName>
    </submittedName>
</protein>
<reference evidence="3" key="1">
    <citation type="submission" date="2020-04" db="EMBL/GenBank/DDBJ databases">
        <authorList>
            <person name="Zhang T."/>
        </authorList>
    </citation>
    <scope>NUCLEOTIDE SEQUENCE</scope>
    <source>
        <strain evidence="3">HKST-UBA02</strain>
    </source>
</reference>
<accession>A0A956NJ32</accession>
<evidence type="ECO:0000256" key="1">
    <source>
        <dbReference type="ARBA" id="ARBA00006817"/>
    </source>
</evidence>
<dbReference type="SUPFAM" id="SSF55961">
    <property type="entry name" value="Bet v1-like"/>
    <property type="match status" value="1"/>
</dbReference>
<dbReference type="Pfam" id="PF08327">
    <property type="entry name" value="AHSA1"/>
    <property type="match status" value="1"/>
</dbReference>
<dbReference type="CDD" id="cd07814">
    <property type="entry name" value="SRPBCC_CalC_Aha1-like"/>
    <property type="match status" value="1"/>
</dbReference>
<feature type="domain" description="Activator of Hsp90 ATPase homologue 1/2-like C-terminal" evidence="2">
    <location>
        <begin position="15"/>
        <end position="109"/>
    </location>
</feature>
<dbReference type="Proteomes" id="UP000739538">
    <property type="component" value="Unassembled WGS sequence"/>
</dbReference>
<gene>
    <name evidence="3" type="ORF">KDA27_23195</name>
</gene>
<reference evidence="3" key="2">
    <citation type="journal article" date="2021" name="Microbiome">
        <title>Successional dynamics and alternative stable states in a saline activated sludge microbial community over 9 years.</title>
        <authorList>
            <person name="Wang Y."/>
            <person name="Ye J."/>
            <person name="Ju F."/>
            <person name="Liu L."/>
            <person name="Boyd J.A."/>
            <person name="Deng Y."/>
            <person name="Parks D.H."/>
            <person name="Jiang X."/>
            <person name="Yin X."/>
            <person name="Woodcroft B.J."/>
            <person name="Tyson G.W."/>
            <person name="Hugenholtz P."/>
            <person name="Polz M.F."/>
            <person name="Zhang T."/>
        </authorList>
    </citation>
    <scope>NUCLEOTIDE SEQUENCE</scope>
    <source>
        <strain evidence="3">HKST-UBA02</strain>
    </source>
</reference>